<comment type="caution">
    <text evidence="1">The sequence shown here is derived from an EMBL/GenBank/DDBJ whole genome shotgun (WGS) entry which is preliminary data.</text>
</comment>
<keyword evidence="2" id="KW-1185">Reference proteome</keyword>
<evidence type="ECO:0000313" key="1">
    <source>
        <dbReference type="EMBL" id="KAI9914370.1"/>
    </source>
</evidence>
<accession>A0ACC0W6V2</accession>
<sequence length="216" mass="23886">MMTRLRRQKRRDTLDHDESQVYRLTTTCNVIITVHSLVNRIVIPGLGNAVFLEIRALLEKLLSKGWTPYRTLVLASFGGEQIGSVGSSHWIDRYFGLGSGNTGHGVVYLHLDDVVRRGCFCSKASATIRKNIYLTTAAVAQPQKHDFPTPTTSSSRTYLLEALITTKMTLTMTHDEDDIDMLPINAPSPATNFPRAVVIPFLPIGSQGPGVRFISS</sequence>
<proteinExistence type="predicted"/>
<name>A0ACC0W6V2_9STRA</name>
<protein>
    <submittedName>
        <fullName evidence="1">Uncharacterized protein</fullName>
    </submittedName>
</protein>
<evidence type="ECO:0000313" key="2">
    <source>
        <dbReference type="Proteomes" id="UP001163321"/>
    </source>
</evidence>
<dbReference type="Proteomes" id="UP001163321">
    <property type="component" value="Chromosome 3"/>
</dbReference>
<dbReference type="EMBL" id="CM047582">
    <property type="protein sequence ID" value="KAI9914370.1"/>
    <property type="molecule type" value="Genomic_DNA"/>
</dbReference>
<organism evidence="1 2">
    <name type="scientific">Peronosclerospora sorghi</name>
    <dbReference type="NCBI Taxonomy" id="230839"/>
    <lineage>
        <taxon>Eukaryota</taxon>
        <taxon>Sar</taxon>
        <taxon>Stramenopiles</taxon>
        <taxon>Oomycota</taxon>
        <taxon>Peronosporomycetes</taxon>
        <taxon>Peronosporales</taxon>
        <taxon>Peronosporaceae</taxon>
        <taxon>Peronosclerospora</taxon>
    </lineage>
</organism>
<gene>
    <name evidence="1" type="ORF">PsorP6_008377</name>
</gene>
<reference evidence="1 2" key="1">
    <citation type="journal article" date="2022" name="bioRxiv">
        <title>The genome of the oomycete Peronosclerospora sorghi, a cosmopolitan pathogen of maize and sorghum, is inflated with dispersed pseudogenes.</title>
        <authorList>
            <person name="Fletcher K."/>
            <person name="Martin F."/>
            <person name="Isakeit T."/>
            <person name="Cavanaugh K."/>
            <person name="Magill C."/>
            <person name="Michelmore R."/>
        </authorList>
    </citation>
    <scope>NUCLEOTIDE SEQUENCE [LARGE SCALE GENOMIC DNA]</scope>
    <source>
        <strain evidence="1">P6</strain>
    </source>
</reference>